<evidence type="ECO:0000256" key="7">
    <source>
        <dbReference type="ARBA" id="ARBA00038093"/>
    </source>
</evidence>
<evidence type="ECO:0000256" key="6">
    <source>
        <dbReference type="ARBA" id="ARBA00022842"/>
    </source>
</evidence>
<evidence type="ECO:0000256" key="2">
    <source>
        <dbReference type="ARBA" id="ARBA00022649"/>
    </source>
</evidence>
<dbReference type="SUPFAM" id="SSF88723">
    <property type="entry name" value="PIN domain-like"/>
    <property type="match status" value="1"/>
</dbReference>
<keyword evidence="4 8" id="KW-0479">Metal-binding</keyword>
<comment type="function">
    <text evidence="8">Toxic component of a toxin-antitoxin (TA) system. An RNase.</text>
</comment>
<protein>
    <recommendedName>
        <fullName evidence="8">Ribonuclease VapC</fullName>
        <shortName evidence="8">RNase VapC</shortName>
        <ecNumber evidence="8">3.1.-.-</ecNumber>
    </recommendedName>
    <alternativeName>
        <fullName evidence="8">Toxin VapC</fullName>
    </alternativeName>
</protein>
<dbReference type="GO" id="GO:0016787">
    <property type="term" value="F:hydrolase activity"/>
    <property type="evidence" value="ECO:0007669"/>
    <property type="project" value="UniProtKB-KW"/>
</dbReference>
<keyword evidence="8" id="KW-0800">Toxin</keyword>
<dbReference type="InterPro" id="IPR050556">
    <property type="entry name" value="Type_II_TA_system_RNase"/>
</dbReference>
<dbReference type="Pfam" id="PF01850">
    <property type="entry name" value="PIN"/>
    <property type="match status" value="1"/>
</dbReference>
<feature type="binding site" evidence="8">
    <location>
        <position position="6"/>
    </location>
    <ligand>
        <name>Mg(2+)</name>
        <dbReference type="ChEBI" id="CHEBI:18420"/>
    </ligand>
</feature>
<dbReference type="HAMAP" id="MF_00265">
    <property type="entry name" value="VapC_Nob1"/>
    <property type="match status" value="1"/>
</dbReference>
<dbReference type="GO" id="GO:0090729">
    <property type="term" value="F:toxin activity"/>
    <property type="evidence" value="ECO:0007669"/>
    <property type="project" value="UniProtKB-KW"/>
</dbReference>
<comment type="similarity">
    <text evidence="7 8">Belongs to the PINc/VapC protein family.</text>
</comment>
<evidence type="ECO:0000313" key="11">
    <source>
        <dbReference type="Proteomes" id="UP000093903"/>
    </source>
</evidence>
<dbReference type="CDD" id="cd18731">
    <property type="entry name" value="PIN_NgFitB-like"/>
    <property type="match status" value="1"/>
</dbReference>
<dbReference type="Proteomes" id="UP000093903">
    <property type="component" value="Unassembled WGS sequence"/>
</dbReference>
<gene>
    <name evidence="8" type="primary">vapC</name>
    <name evidence="10" type="ORF">A9P98_08910</name>
</gene>
<feature type="binding site" evidence="8">
    <location>
        <position position="105"/>
    </location>
    <ligand>
        <name>Mg(2+)</name>
        <dbReference type="ChEBI" id="CHEBI:18420"/>
    </ligand>
</feature>
<evidence type="ECO:0000313" key="10">
    <source>
        <dbReference type="EMBL" id="OBU76419.1"/>
    </source>
</evidence>
<dbReference type="PANTHER" id="PTHR33653">
    <property type="entry name" value="RIBONUCLEASE VAPC2"/>
    <property type="match status" value="1"/>
</dbReference>
<feature type="domain" description="PIN" evidence="9">
    <location>
        <begin position="3"/>
        <end position="127"/>
    </location>
</feature>
<name>A0A853MC39_9CYAN</name>
<dbReference type="PANTHER" id="PTHR33653:SF1">
    <property type="entry name" value="RIBONUCLEASE VAPC2"/>
    <property type="match status" value="1"/>
</dbReference>
<dbReference type="Gene3D" id="3.40.50.1010">
    <property type="entry name" value="5'-nuclease"/>
    <property type="match status" value="1"/>
</dbReference>
<organism evidence="10 11">
    <name type="scientific">Cylindrospermopsis raciborskii CS-505</name>
    <dbReference type="NCBI Taxonomy" id="533240"/>
    <lineage>
        <taxon>Bacteria</taxon>
        <taxon>Bacillati</taxon>
        <taxon>Cyanobacteriota</taxon>
        <taxon>Cyanophyceae</taxon>
        <taxon>Nostocales</taxon>
        <taxon>Aphanizomenonaceae</taxon>
        <taxon>Cylindrospermopsis</taxon>
    </lineage>
</organism>
<evidence type="ECO:0000256" key="5">
    <source>
        <dbReference type="ARBA" id="ARBA00022801"/>
    </source>
</evidence>
<evidence type="ECO:0000256" key="3">
    <source>
        <dbReference type="ARBA" id="ARBA00022722"/>
    </source>
</evidence>
<dbReference type="EMBL" id="LYXA01000001">
    <property type="protein sequence ID" value="OBU76419.1"/>
    <property type="molecule type" value="Genomic_DNA"/>
</dbReference>
<evidence type="ECO:0000259" key="9">
    <source>
        <dbReference type="Pfam" id="PF01850"/>
    </source>
</evidence>
<sequence>MKIVLDTNVLSELMNTQGSKRVKNWVATQPREKLFITTITQAEILYGIAILPDGKRSQALKETVQAMFIEDFAEKILPFEEKAAVCFAEIAAHRKKIGRPISQADAQIAAICLANNAEIATRNVEDFRECQINIINPWDIWTN</sequence>
<accession>A0A853MC39</accession>
<evidence type="ECO:0000256" key="8">
    <source>
        <dbReference type="HAMAP-Rule" id="MF_00265"/>
    </source>
</evidence>
<proteinExistence type="inferred from homology"/>
<keyword evidence="3 8" id="KW-0540">Nuclease</keyword>
<dbReference type="InterPro" id="IPR002716">
    <property type="entry name" value="PIN_dom"/>
</dbReference>
<dbReference type="GO" id="GO:0000287">
    <property type="term" value="F:magnesium ion binding"/>
    <property type="evidence" value="ECO:0007669"/>
    <property type="project" value="UniProtKB-UniRule"/>
</dbReference>
<comment type="cofactor">
    <cofactor evidence="1 8">
        <name>Mg(2+)</name>
        <dbReference type="ChEBI" id="CHEBI:18420"/>
    </cofactor>
</comment>
<keyword evidence="2 8" id="KW-1277">Toxin-antitoxin system</keyword>
<dbReference type="GO" id="GO:0004540">
    <property type="term" value="F:RNA nuclease activity"/>
    <property type="evidence" value="ECO:0007669"/>
    <property type="project" value="InterPro"/>
</dbReference>
<reference evidence="10 11" key="1">
    <citation type="submission" date="2016-05" db="EMBL/GenBank/DDBJ databases">
        <title>First complete genome of the cyanobacterium Cylindrospermopsis raciborskii CS505, containing a circular chromosome and a single extrachromosomal element.</title>
        <authorList>
            <person name="Fuentes J."/>
            <person name="Tamames J."/>
            <person name="Allen E."/>
            <person name="Plominski A."/>
            <person name="Vasquez M."/>
        </authorList>
    </citation>
    <scope>NUCLEOTIDE SEQUENCE [LARGE SCALE GENOMIC DNA]</scope>
    <source>
        <strain evidence="10 11">CS505</strain>
    </source>
</reference>
<dbReference type="AlphaFoldDB" id="A0A853MC39"/>
<evidence type="ECO:0000256" key="1">
    <source>
        <dbReference type="ARBA" id="ARBA00001946"/>
    </source>
</evidence>
<dbReference type="RefSeq" id="WP_006278907.1">
    <property type="nucleotide sequence ID" value="NZ_ACYA01000081.1"/>
</dbReference>
<evidence type="ECO:0000256" key="4">
    <source>
        <dbReference type="ARBA" id="ARBA00022723"/>
    </source>
</evidence>
<comment type="caution">
    <text evidence="10">The sequence shown here is derived from an EMBL/GenBank/DDBJ whole genome shotgun (WGS) entry which is preliminary data.</text>
</comment>
<dbReference type="InterPro" id="IPR022907">
    <property type="entry name" value="VapC_family"/>
</dbReference>
<dbReference type="InterPro" id="IPR029060">
    <property type="entry name" value="PIN-like_dom_sf"/>
</dbReference>
<keyword evidence="5 8" id="KW-0378">Hydrolase</keyword>
<dbReference type="EC" id="3.1.-.-" evidence="8"/>
<keyword evidence="6 8" id="KW-0460">Magnesium</keyword>